<organism evidence="1 2">
    <name type="scientific">Syntrophaceticus schinkii</name>
    <dbReference type="NCBI Taxonomy" id="499207"/>
    <lineage>
        <taxon>Bacteria</taxon>
        <taxon>Bacillati</taxon>
        <taxon>Bacillota</taxon>
        <taxon>Clostridia</taxon>
        <taxon>Thermoanaerobacterales</taxon>
        <taxon>Thermoanaerobacterales Family III. Incertae Sedis</taxon>
        <taxon>Syntrophaceticus</taxon>
    </lineage>
</organism>
<proteinExistence type="predicted"/>
<evidence type="ECO:0000313" key="1">
    <source>
        <dbReference type="EMBL" id="CEO90430.1"/>
    </source>
</evidence>
<name>A0A0B7MK68_9FIRM</name>
<protein>
    <submittedName>
        <fullName evidence="1">Uncharacterized protein</fullName>
    </submittedName>
</protein>
<accession>A0A0B7MK68</accession>
<dbReference type="EMBL" id="CDRZ01000289">
    <property type="protein sequence ID" value="CEO90430.1"/>
    <property type="molecule type" value="Genomic_DNA"/>
</dbReference>
<evidence type="ECO:0000313" key="2">
    <source>
        <dbReference type="Proteomes" id="UP000046155"/>
    </source>
</evidence>
<sequence length="135" mass="15681">MGKLTDAVEKDLKYLRQYYPDLKRCGLTTMPTAVGMVADPQILNYPKEIRAKYSILLEIVYPDDFPHSPIKVYDMLKKINWLRLPKERRHIFNDGSLCTHHQDELIHIKSENRSLMIVSPLTPNDGGRGFFSCFL</sequence>
<dbReference type="RefSeq" id="WP_044666190.1">
    <property type="nucleotide sequence ID" value="NZ_CDRZ01000289.1"/>
</dbReference>
<keyword evidence="2" id="KW-1185">Reference proteome</keyword>
<dbReference type="AlphaFoldDB" id="A0A0B7MK68"/>
<gene>
    <name evidence="1" type="ORF">SSCH_880001</name>
</gene>
<dbReference type="Proteomes" id="UP000046155">
    <property type="component" value="Unassembled WGS sequence"/>
</dbReference>
<reference evidence="2" key="1">
    <citation type="submission" date="2015-01" db="EMBL/GenBank/DDBJ databases">
        <authorList>
            <person name="Manzoor Shahid"/>
            <person name="Zubair Saima"/>
        </authorList>
    </citation>
    <scope>NUCLEOTIDE SEQUENCE [LARGE SCALE GENOMIC DNA]</scope>
    <source>
        <strain evidence="2">Sp3</strain>
    </source>
</reference>